<evidence type="ECO:0000313" key="2">
    <source>
        <dbReference type="Proteomes" id="UP000177481"/>
    </source>
</evidence>
<evidence type="ECO:0008006" key="3">
    <source>
        <dbReference type="Google" id="ProtNLM"/>
    </source>
</evidence>
<dbReference type="GO" id="GO:0000272">
    <property type="term" value="P:polysaccharide catabolic process"/>
    <property type="evidence" value="ECO:0007669"/>
    <property type="project" value="InterPro"/>
</dbReference>
<dbReference type="Proteomes" id="UP000177481">
    <property type="component" value="Unassembled WGS sequence"/>
</dbReference>
<dbReference type="EMBL" id="MEZX01000002">
    <property type="protein sequence ID" value="OGD64541.1"/>
    <property type="molecule type" value="Genomic_DNA"/>
</dbReference>
<comment type="caution">
    <text evidence="1">The sequence shown here is derived from an EMBL/GenBank/DDBJ whole genome shotgun (WGS) entry which is preliminary data.</text>
</comment>
<dbReference type="PROSITE" id="PS00018">
    <property type="entry name" value="EF_HAND_1"/>
    <property type="match status" value="1"/>
</dbReference>
<dbReference type="InterPro" id="IPR036439">
    <property type="entry name" value="Dockerin_dom_sf"/>
</dbReference>
<dbReference type="STRING" id="1797471.A3A71_00600"/>
<dbReference type="SUPFAM" id="SSF63446">
    <property type="entry name" value="Type I dockerin domain"/>
    <property type="match status" value="1"/>
</dbReference>
<reference evidence="1 2" key="1">
    <citation type="journal article" date="2016" name="Nat. Commun.">
        <title>Thousands of microbial genomes shed light on interconnected biogeochemical processes in an aquifer system.</title>
        <authorList>
            <person name="Anantharaman K."/>
            <person name="Brown C.T."/>
            <person name="Hug L.A."/>
            <person name="Sharon I."/>
            <person name="Castelle C.J."/>
            <person name="Probst A.J."/>
            <person name="Thomas B.C."/>
            <person name="Singh A."/>
            <person name="Wilkins M.J."/>
            <person name="Karaoz U."/>
            <person name="Brodie E.L."/>
            <person name="Williams K.H."/>
            <person name="Hubbard S.S."/>
            <person name="Banfield J.F."/>
        </authorList>
    </citation>
    <scope>NUCLEOTIDE SEQUENCE [LARGE SCALE GENOMIC DNA]</scope>
</reference>
<protein>
    <recommendedName>
        <fullName evidence="3">Dockerin domain-containing protein</fullName>
    </recommendedName>
</protein>
<sequence length="394" mass="43580">MRKLLISIVIISLLTISLNIPERALAFDTSSDNYLRGKYYNNLVGDADFIDVNSMTVSQIQAFLVSKGSYLARAPSSKLGSGAGGRKASRIIWDASHGYREASGTSRGITVTNTVSPMVLLVTLQKEQSLITRTTYDSWAMTASMGYGCPDSGGCDPTYRGFTNQVEWAAWQMRWNYEASGKNEAWWDSNYPNGYQYFVGNTGSFGWGSTYYNVIFRNKSTGSLYRYTPHVGYGNFNFWRLMIDWFDISPVTLGGTVHSSDDHVTISDTTYRNLVKISGSKASNSFAYYGSTLLAGSGKTSWTIRFSPQVRKQTYYITYKSSGGTTLGRKKIIIDRRKVGDVNGDGTVDLLDVSLMSDAWGKVVRDDASLNLNPEGDSVVDLLDISLMANSYEG</sequence>
<accession>A0A1F5EB21</accession>
<proteinExistence type="predicted"/>
<gene>
    <name evidence="1" type="ORF">A3A71_00600</name>
</gene>
<evidence type="ECO:0000313" key="1">
    <source>
        <dbReference type="EMBL" id="OGD64541.1"/>
    </source>
</evidence>
<organism evidence="1 2">
    <name type="scientific">Candidatus Berkelbacteria bacterium RIFCSPLOWO2_01_FULL_50_28</name>
    <dbReference type="NCBI Taxonomy" id="1797471"/>
    <lineage>
        <taxon>Bacteria</taxon>
        <taxon>Candidatus Berkelbacteria</taxon>
    </lineage>
</organism>
<dbReference type="AlphaFoldDB" id="A0A1F5EB21"/>
<name>A0A1F5EB21_9BACT</name>
<dbReference type="Gene3D" id="1.10.1330.10">
    <property type="entry name" value="Dockerin domain"/>
    <property type="match status" value="1"/>
</dbReference>
<dbReference type="InterPro" id="IPR018247">
    <property type="entry name" value="EF_Hand_1_Ca_BS"/>
</dbReference>